<comment type="caution">
    <text evidence="5">The sequence shown here is derived from an EMBL/GenBank/DDBJ whole genome shotgun (WGS) entry which is preliminary data.</text>
</comment>
<sequence length="281" mass="30945">MIVSTEGLHDRLEDKNIVLFDCRFNLMNPAEGAALYEQNHIPGAYYAHLDHHLSGEKGNGGGRHPLPDMNEFQSFLESCGVSNDSTVVAYDDGVSMFAGRLWWLLKYAGHDDVHILDSGFAGWLEKGYAVTVEKPVRRSASFSLNIQEDMRASIEEVIQASKSGSALLIDSRAPERYLGETEPLDRVPGHIPGAINRFFAEGLNGTAWKSAEEQQARFEKIDKDAPVIVYCGSGVSAAPNVIAMQMAGFTNVKLYPGSYSEWSSDETRPVETEKRDIKGNG</sequence>
<dbReference type="InterPro" id="IPR036873">
    <property type="entry name" value="Rhodanese-like_dom_sf"/>
</dbReference>
<proteinExistence type="predicted"/>
<evidence type="ECO:0000259" key="4">
    <source>
        <dbReference type="PROSITE" id="PS50206"/>
    </source>
</evidence>
<accession>A0A1Q8Q7C3</accession>
<keyword evidence="6" id="KW-1185">Reference proteome</keyword>
<dbReference type="PANTHER" id="PTHR11364">
    <property type="entry name" value="THIOSULFATE SULFERTANSFERASE"/>
    <property type="match status" value="1"/>
</dbReference>
<evidence type="ECO:0000313" key="6">
    <source>
        <dbReference type="Proteomes" id="UP000185568"/>
    </source>
</evidence>
<feature type="domain" description="Rhodanese" evidence="4">
    <location>
        <begin position="13"/>
        <end position="132"/>
    </location>
</feature>
<dbReference type="EMBL" id="MSDU01000008">
    <property type="protein sequence ID" value="OLN23201.1"/>
    <property type="molecule type" value="Genomic_DNA"/>
</dbReference>
<dbReference type="SMART" id="SM00450">
    <property type="entry name" value="RHOD"/>
    <property type="match status" value="2"/>
</dbReference>
<keyword evidence="2" id="KW-0677">Repeat</keyword>
<evidence type="ECO:0000256" key="3">
    <source>
        <dbReference type="SAM" id="MobiDB-lite"/>
    </source>
</evidence>
<dbReference type="Proteomes" id="UP000185568">
    <property type="component" value="Unassembled WGS sequence"/>
</dbReference>
<evidence type="ECO:0000256" key="2">
    <source>
        <dbReference type="ARBA" id="ARBA00022737"/>
    </source>
</evidence>
<organism evidence="5 6">
    <name type="scientific">Domibacillus antri</name>
    <dbReference type="NCBI Taxonomy" id="1714264"/>
    <lineage>
        <taxon>Bacteria</taxon>
        <taxon>Bacillati</taxon>
        <taxon>Bacillota</taxon>
        <taxon>Bacilli</taxon>
        <taxon>Bacillales</taxon>
        <taxon>Bacillaceae</taxon>
        <taxon>Domibacillus</taxon>
    </lineage>
</organism>
<dbReference type="STRING" id="1714264.BTO30_04300"/>
<dbReference type="InterPro" id="IPR001763">
    <property type="entry name" value="Rhodanese-like_dom"/>
</dbReference>
<reference evidence="5 6" key="1">
    <citation type="submission" date="2016-12" db="EMBL/GenBank/DDBJ databases">
        <title>Domibacillus antri genome sequencing.</title>
        <authorList>
            <person name="Verma A."/>
            <person name="Krishnamurthi S."/>
        </authorList>
    </citation>
    <scope>NUCLEOTIDE SEQUENCE [LARGE SCALE GENOMIC DNA]</scope>
    <source>
        <strain evidence="5 6">XD80</strain>
    </source>
</reference>
<dbReference type="CDD" id="cd01448">
    <property type="entry name" value="TST_Repeat_1"/>
    <property type="match status" value="1"/>
</dbReference>
<dbReference type="PANTHER" id="PTHR11364:SF27">
    <property type="entry name" value="SULFURTRANSFERASE"/>
    <property type="match status" value="1"/>
</dbReference>
<dbReference type="CDD" id="cd01449">
    <property type="entry name" value="TST_Repeat_2"/>
    <property type="match status" value="1"/>
</dbReference>
<dbReference type="PROSITE" id="PS50206">
    <property type="entry name" value="RHODANESE_3"/>
    <property type="match status" value="2"/>
</dbReference>
<dbReference type="GO" id="GO:0004792">
    <property type="term" value="F:thiosulfate-cyanide sulfurtransferase activity"/>
    <property type="evidence" value="ECO:0007669"/>
    <property type="project" value="TreeGrafter"/>
</dbReference>
<gene>
    <name evidence="5" type="ORF">BTO30_04300</name>
</gene>
<feature type="compositionally biased region" description="Basic and acidic residues" evidence="3">
    <location>
        <begin position="265"/>
        <end position="281"/>
    </location>
</feature>
<feature type="domain" description="Rhodanese" evidence="4">
    <location>
        <begin position="162"/>
        <end position="271"/>
    </location>
</feature>
<dbReference type="OrthoDB" id="9770030at2"/>
<evidence type="ECO:0000256" key="1">
    <source>
        <dbReference type="ARBA" id="ARBA00022679"/>
    </source>
</evidence>
<feature type="region of interest" description="Disordered" evidence="3">
    <location>
        <begin position="260"/>
        <end position="281"/>
    </location>
</feature>
<evidence type="ECO:0000313" key="5">
    <source>
        <dbReference type="EMBL" id="OLN23201.1"/>
    </source>
</evidence>
<name>A0A1Q8Q7C3_9BACI</name>
<dbReference type="SUPFAM" id="SSF52821">
    <property type="entry name" value="Rhodanese/Cell cycle control phosphatase"/>
    <property type="match status" value="2"/>
</dbReference>
<keyword evidence="1 5" id="KW-0808">Transferase</keyword>
<dbReference type="Pfam" id="PF00581">
    <property type="entry name" value="Rhodanese"/>
    <property type="match status" value="2"/>
</dbReference>
<dbReference type="RefSeq" id="WP_075397491.1">
    <property type="nucleotide sequence ID" value="NZ_MSDU01000008.1"/>
</dbReference>
<protein>
    <submittedName>
        <fullName evidence="5">Sulfurtransferase</fullName>
    </submittedName>
</protein>
<dbReference type="InterPro" id="IPR045078">
    <property type="entry name" value="TST/MPST-like"/>
</dbReference>
<dbReference type="AlphaFoldDB" id="A0A1Q8Q7C3"/>
<dbReference type="Gene3D" id="3.40.250.10">
    <property type="entry name" value="Rhodanese-like domain"/>
    <property type="match status" value="2"/>
</dbReference>